<feature type="domain" description="Fe/B12 periplasmic-binding" evidence="6">
    <location>
        <begin position="51"/>
        <end position="321"/>
    </location>
</feature>
<evidence type="ECO:0000259" key="6">
    <source>
        <dbReference type="PROSITE" id="PS50983"/>
    </source>
</evidence>
<dbReference type="InterPro" id="IPR051313">
    <property type="entry name" value="Bact_iron-sidero_bind"/>
</dbReference>
<dbReference type="Proteomes" id="UP000095765">
    <property type="component" value="Unassembled WGS sequence"/>
</dbReference>
<evidence type="ECO:0000313" key="7">
    <source>
        <dbReference type="EMBL" id="CUP97689.1"/>
    </source>
</evidence>
<name>A0A174ST11_9FIRM</name>
<keyword evidence="7" id="KW-0449">Lipoprotein</keyword>
<sequence>MKKSAMLMLCLVLVLALAACAGTDTTPQGSVSDTVTVTDMKGEVAIPANPQRIVDVAGLTEELLILDMKVIASANTSMFDGVSVPKHLTTLFAERGIEVVGNYSGSSSTGDLNLEKIAELKPDLIIMNIRHEKVYEQLAAIAPTVMIDDDISYVNWRGRFKQLGQWFDKEAAVEKWLADYDAKAAELAARIRDMIGDETFAVLEANSVHFGSYYIYRSGGPGELVYDELKLTPSAGVPENVWGEVVDAEYFSLIDADHIFFFSDDGRAGDTGNLAVWKNMKAVKAGNVYFGINEDQYNMAFTAMGKELYLEKLANAILNHGDVE</sequence>
<dbReference type="PANTHER" id="PTHR30532:SF21">
    <property type="entry name" value="SIDEROPHORE-BINDING LIPOPROTEIN YFIY-RELATED"/>
    <property type="match status" value="1"/>
</dbReference>
<gene>
    <name evidence="7" type="primary">yfiY</name>
    <name evidence="7" type="ORF">ERS852551_02619</name>
</gene>
<comment type="subcellular location">
    <subcellularLocation>
        <location evidence="1">Cell envelope</location>
    </subcellularLocation>
</comment>
<dbReference type="OrthoDB" id="184994at2"/>
<evidence type="ECO:0000256" key="1">
    <source>
        <dbReference type="ARBA" id="ARBA00004196"/>
    </source>
</evidence>
<dbReference type="RefSeq" id="WP_055245613.1">
    <property type="nucleotide sequence ID" value="NZ_CABIWA010000016.1"/>
</dbReference>
<evidence type="ECO:0000256" key="3">
    <source>
        <dbReference type="ARBA" id="ARBA00022448"/>
    </source>
</evidence>
<dbReference type="AlphaFoldDB" id="A0A174ST11"/>
<protein>
    <submittedName>
        <fullName evidence="7">Probable siderophore-binding lipoprotein yfiY</fullName>
    </submittedName>
</protein>
<comment type="similarity">
    <text evidence="2">Belongs to the bacterial solute-binding protein 8 family.</text>
</comment>
<accession>A0A174ST11</accession>
<dbReference type="GO" id="GO:1901678">
    <property type="term" value="P:iron coordination entity transport"/>
    <property type="evidence" value="ECO:0007669"/>
    <property type="project" value="UniProtKB-ARBA"/>
</dbReference>
<dbReference type="PROSITE" id="PS51257">
    <property type="entry name" value="PROKAR_LIPOPROTEIN"/>
    <property type="match status" value="1"/>
</dbReference>
<dbReference type="GO" id="GO:0030288">
    <property type="term" value="C:outer membrane-bounded periplasmic space"/>
    <property type="evidence" value="ECO:0007669"/>
    <property type="project" value="TreeGrafter"/>
</dbReference>
<keyword evidence="3" id="KW-0813">Transport</keyword>
<dbReference type="Pfam" id="PF01497">
    <property type="entry name" value="Peripla_BP_2"/>
    <property type="match status" value="1"/>
</dbReference>
<evidence type="ECO:0000313" key="8">
    <source>
        <dbReference type="Proteomes" id="UP000095765"/>
    </source>
</evidence>
<dbReference type="PROSITE" id="PS50983">
    <property type="entry name" value="FE_B12_PBP"/>
    <property type="match status" value="1"/>
</dbReference>
<feature type="chain" id="PRO_5008033322" evidence="5">
    <location>
        <begin position="22"/>
        <end position="324"/>
    </location>
</feature>
<evidence type="ECO:0000256" key="5">
    <source>
        <dbReference type="SAM" id="SignalP"/>
    </source>
</evidence>
<feature type="signal peptide" evidence="5">
    <location>
        <begin position="1"/>
        <end position="21"/>
    </location>
</feature>
<dbReference type="Gene3D" id="3.40.50.1980">
    <property type="entry name" value="Nitrogenase molybdenum iron protein domain"/>
    <property type="match status" value="2"/>
</dbReference>
<dbReference type="EMBL" id="CZBE01000019">
    <property type="protein sequence ID" value="CUP97689.1"/>
    <property type="molecule type" value="Genomic_DNA"/>
</dbReference>
<keyword evidence="4 5" id="KW-0732">Signal</keyword>
<evidence type="ECO:0000256" key="4">
    <source>
        <dbReference type="ARBA" id="ARBA00022729"/>
    </source>
</evidence>
<organism evidence="7 8">
    <name type="scientific">Anaerotruncus colihominis</name>
    <dbReference type="NCBI Taxonomy" id="169435"/>
    <lineage>
        <taxon>Bacteria</taxon>
        <taxon>Bacillati</taxon>
        <taxon>Bacillota</taxon>
        <taxon>Clostridia</taxon>
        <taxon>Eubacteriales</taxon>
        <taxon>Oscillospiraceae</taxon>
        <taxon>Anaerotruncus</taxon>
    </lineage>
</organism>
<reference evidence="7 8" key="1">
    <citation type="submission" date="2015-09" db="EMBL/GenBank/DDBJ databases">
        <authorList>
            <consortium name="Pathogen Informatics"/>
        </authorList>
    </citation>
    <scope>NUCLEOTIDE SEQUENCE [LARGE SCALE GENOMIC DNA]</scope>
    <source>
        <strain evidence="7 8">2789STDY5834939</strain>
    </source>
</reference>
<proteinExistence type="inferred from homology"/>
<dbReference type="InterPro" id="IPR002491">
    <property type="entry name" value="ABC_transptr_periplasmic_BD"/>
</dbReference>
<evidence type="ECO:0000256" key="2">
    <source>
        <dbReference type="ARBA" id="ARBA00008814"/>
    </source>
</evidence>
<dbReference type="SUPFAM" id="SSF53807">
    <property type="entry name" value="Helical backbone' metal receptor"/>
    <property type="match status" value="1"/>
</dbReference>
<dbReference type="PANTHER" id="PTHR30532">
    <property type="entry name" value="IRON III DICITRATE-BINDING PERIPLASMIC PROTEIN"/>
    <property type="match status" value="1"/>
</dbReference>